<organism evidence="1">
    <name type="scientific">Rhizophora mucronata</name>
    <name type="common">Asiatic mangrove</name>
    <dbReference type="NCBI Taxonomy" id="61149"/>
    <lineage>
        <taxon>Eukaryota</taxon>
        <taxon>Viridiplantae</taxon>
        <taxon>Streptophyta</taxon>
        <taxon>Embryophyta</taxon>
        <taxon>Tracheophyta</taxon>
        <taxon>Spermatophyta</taxon>
        <taxon>Magnoliopsida</taxon>
        <taxon>eudicotyledons</taxon>
        <taxon>Gunneridae</taxon>
        <taxon>Pentapetalae</taxon>
        <taxon>rosids</taxon>
        <taxon>fabids</taxon>
        <taxon>Malpighiales</taxon>
        <taxon>Rhizophoraceae</taxon>
        <taxon>Rhizophora</taxon>
    </lineage>
</organism>
<dbReference type="AlphaFoldDB" id="A0A2P2NNK2"/>
<reference evidence="1" key="1">
    <citation type="submission" date="2018-02" db="EMBL/GenBank/DDBJ databases">
        <title>Rhizophora mucronata_Transcriptome.</title>
        <authorList>
            <person name="Meera S.P."/>
            <person name="Sreeshan A."/>
            <person name="Augustine A."/>
        </authorList>
    </citation>
    <scope>NUCLEOTIDE SEQUENCE</scope>
    <source>
        <tissue evidence="1">Leaf</tissue>
    </source>
</reference>
<sequence>MLLGKPQCLECSTDVQGFQNGPSCGALRLAARMGFSAYLFLGPGPAG</sequence>
<evidence type="ECO:0000313" key="1">
    <source>
        <dbReference type="EMBL" id="MBX44056.1"/>
    </source>
</evidence>
<accession>A0A2P2NNK2</accession>
<protein>
    <submittedName>
        <fullName evidence="1">Uncharacterized protein</fullName>
    </submittedName>
</protein>
<proteinExistence type="predicted"/>
<name>A0A2P2NNK2_RHIMU</name>
<dbReference type="EMBL" id="GGEC01063572">
    <property type="protein sequence ID" value="MBX44056.1"/>
    <property type="molecule type" value="Transcribed_RNA"/>
</dbReference>